<comment type="caution">
    <text evidence="1">The sequence shown here is derived from an EMBL/GenBank/DDBJ whole genome shotgun (WGS) entry which is preliminary data.</text>
</comment>
<reference evidence="1" key="1">
    <citation type="submission" date="2021-06" db="EMBL/GenBank/DDBJ databases">
        <authorList>
            <person name="Hodson N. C."/>
            <person name="Mongue J. A."/>
            <person name="Jaron S. K."/>
        </authorList>
    </citation>
    <scope>NUCLEOTIDE SEQUENCE</scope>
</reference>
<accession>A0A8J2NUT6</accession>
<gene>
    <name evidence="1" type="ORF">AFUS01_LOCUS8630</name>
</gene>
<protein>
    <submittedName>
        <fullName evidence="1">Uncharacterized protein</fullName>
    </submittedName>
</protein>
<evidence type="ECO:0000313" key="2">
    <source>
        <dbReference type="Proteomes" id="UP000708208"/>
    </source>
</evidence>
<dbReference type="Proteomes" id="UP000708208">
    <property type="component" value="Unassembled WGS sequence"/>
</dbReference>
<sequence>VPEHVVPYGLSEASARDGGVSALVSVRPLQCPAFGRGSINIGAD</sequence>
<name>A0A8J2NUT6_9HEXA</name>
<organism evidence="1 2">
    <name type="scientific">Allacma fusca</name>
    <dbReference type="NCBI Taxonomy" id="39272"/>
    <lineage>
        <taxon>Eukaryota</taxon>
        <taxon>Metazoa</taxon>
        <taxon>Ecdysozoa</taxon>
        <taxon>Arthropoda</taxon>
        <taxon>Hexapoda</taxon>
        <taxon>Collembola</taxon>
        <taxon>Symphypleona</taxon>
        <taxon>Sminthuridae</taxon>
        <taxon>Allacma</taxon>
    </lineage>
</organism>
<evidence type="ECO:0000313" key="1">
    <source>
        <dbReference type="EMBL" id="CAG7719297.1"/>
    </source>
</evidence>
<proteinExistence type="predicted"/>
<keyword evidence="2" id="KW-1185">Reference proteome</keyword>
<feature type="non-terminal residue" evidence="1">
    <location>
        <position position="1"/>
    </location>
</feature>
<dbReference type="EMBL" id="CAJVCH010060242">
    <property type="protein sequence ID" value="CAG7719297.1"/>
    <property type="molecule type" value="Genomic_DNA"/>
</dbReference>
<dbReference type="AlphaFoldDB" id="A0A8J2NUT6"/>